<name>A0AAD5YRB4_9AGAR</name>
<dbReference type="InterPro" id="IPR036259">
    <property type="entry name" value="MFS_trans_sf"/>
</dbReference>
<feature type="transmembrane region" description="Helical" evidence="6">
    <location>
        <begin position="320"/>
        <end position="338"/>
    </location>
</feature>
<dbReference type="Pfam" id="PF07690">
    <property type="entry name" value="MFS_1"/>
    <property type="match status" value="1"/>
</dbReference>
<dbReference type="SUPFAM" id="SSF103473">
    <property type="entry name" value="MFS general substrate transporter"/>
    <property type="match status" value="1"/>
</dbReference>
<dbReference type="Gene3D" id="1.20.1250.20">
    <property type="entry name" value="MFS general substrate transporter like domains"/>
    <property type="match status" value="2"/>
</dbReference>
<feature type="transmembrane region" description="Helical" evidence="6">
    <location>
        <begin position="111"/>
        <end position="132"/>
    </location>
</feature>
<feature type="transmembrane region" description="Helical" evidence="6">
    <location>
        <begin position="437"/>
        <end position="457"/>
    </location>
</feature>
<evidence type="ECO:0000256" key="3">
    <source>
        <dbReference type="ARBA" id="ARBA00022692"/>
    </source>
</evidence>
<dbReference type="PANTHER" id="PTHR43791">
    <property type="entry name" value="PERMEASE-RELATED"/>
    <property type="match status" value="1"/>
</dbReference>
<organism evidence="7 8">
    <name type="scientific">Leucocoprinus birnbaumii</name>
    <dbReference type="NCBI Taxonomy" id="56174"/>
    <lineage>
        <taxon>Eukaryota</taxon>
        <taxon>Fungi</taxon>
        <taxon>Dikarya</taxon>
        <taxon>Basidiomycota</taxon>
        <taxon>Agaricomycotina</taxon>
        <taxon>Agaricomycetes</taxon>
        <taxon>Agaricomycetidae</taxon>
        <taxon>Agaricales</taxon>
        <taxon>Agaricineae</taxon>
        <taxon>Agaricaceae</taxon>
        <taxon>Leucocoprinus</taxon>
    </lineage>
</organism>
<dbReference type="PANTHER" id="PTHR43791:SF48">
    <property type="entry name" value="TRANSPORTER, PUTATIVE (AFU_ORTHOLOGUE AFUA_4G01000)-RELATED"/>
    <property type="match status" value="1"/>
</dbReference>
<feature type="transmembrane region" description="Helical" evidence="6">
    <location>
        <begin position="403"/>
        <end position="425"/>
    </location>
</feature>
<feature type="transmembrane region" description="Helical" evidence="6">
    <location>
        <begin position="40"/>
        <end position="61"/>
    </location>
</feature>
<comment type="caution">
    <text evidence="7">The sequence shown here is derived from an EMBL/GenBank/DDBJ whole genome shotgun (WGS) entry which is preliminary data.</text>
</comment>
<evidence type="ECO:0000256" key="2">
    <source>
        <dbReference type="ARBA" id="ARBA00022448"/>
    </source>
</evidence>
<dbReference type="AlphaFoldDB" id="A0AAD5YRB4"/>
<gene>
    <name evidence="7" type="ORF">NP233_g8978</name>
</gene>
<feature type="transmembrane region" description="Helical" evidence="6">
    <location>
        <begin position="275"/>
        <end position="300"/>
    </location>
</feature>
<evidence type="ECO:0000313" key="8">
    <source>
        <dbReference type="Proteomes" id="UP001213000"/>
    </source>
</evidence>
<dbReference type="EMBL" id="JANIEX010000765">
    <property type="protein sequence ID" value="KAJ3563378.1"/>
    <property type="molecule type" value="Genomic_DNA"/>
</dbReference>
<sequence length="495" mass="54331">MSVEKTSQSHDDIVAIEHTEVKDEGSFAVVEIDPIAEKKLLWKLDIILLPLFCLIYCTNFIDRTAIGNARIAGLEKDLGMEGFDLNIALTIFYVCYTLIEVPSNLALKRVGSIWVAYLVIAFGVVALGSAFMKTYAGLIVTRVFLGFAEGGTLAALVYTLSRFYRRKEFVIRMGFFFSLAPSLAGAFGGLLASGLLAVDDFGPIVRWRKILIVEGIITTGMGIVLLFLMPEDILKTKLLTESERALAIARINADATVRSNGIKEKTTMKLILRSFNVWTIVCSLGYLFVNISFQGLSLFLPTVINSLGHFTVVQAQLRTVPCYIVGAVYAIFNCYWSWYMDSRGIAIIASMVLQAAGYAIAIGTTNPHARYAACFLSVMGGTSSGPLFLTWGTDNAAPDTMRAVATAAIPGIGSLGAILAVWTYLPTDAPNYHIGNTINLASAVFVITFTGIGMIYLKLENKKRDRGGRDYRLVGKSQDQIRDLGYRHPDFRYQL</sequence>
<keyword evidence="5 6" id="KW-0472">Membrane</keyword>
<reference evidence="7" key="1">
    <citation type="submission" date="2022-07" db="EMBL/GenBank/DDBJ databases">
        <title>Genome Sequence of Leucocoprinus birnbaumii.</title>
        <authorList>
            <person name="Buettner E."/>
        </authorList>
    </citation>
    <scope>NUCLEOTIDE SEQUENCE</scope>
    <source>
        <strain evidence="7">VT141</strain>
    </source>
</reference>
<proteinExistence type="predicted"/>
<keyword evidence="8" id="KW-1185">Reference proteome</keyword>
<feature type="transmembrane region" description="Helical" evidence="6">
    <location>
        <begin position="369"/>
        <end position="391"/>
    </location>
</feature>
<evidence type="ECO:0000313" key="7">
    <source>
        <dbReference type="EMBL" id="KAJ3563378.1"/>
    </source>
</evidence>
<keyword evidence="2" id="KW-0813">Transport</keyword>
<dbReference type="GO" id="GO:0016020">
    <property type="term" value="C:membrane"/>
    <property type="evidence" value="ECO:0007669"/>
    <property type="project" value="UniProtKB-SubCell"/>
</dbReference>
<keyword evidence="4 6" id="KW-1133">Transmembrane helix</keyword>
<feature type="transmembrane region" description="Helical" evidence="6">
    <location>
        <begin position="210"/>
        <end position="229"/>
    </location>
</feature>
<feature type="transmembrane region" description="Helical" evidence="6">
    <location>
        <begin position="173"/>
        <end position="198"/>
    </location>
</feature>
<evidence type="ECO:0008006" key="9">
    <source>
        <dbReference type="Google" id="ProtNLM"/>
    </source>
</evidence>
<dbReference type="InterPro" id="IPR011701">
    <property type="entry name" value="MFS"/>
</dbReference>
<evidence type="ECO:0000256" key="6">
    <source>
        <dbReference type="SAM" id="Phobius"/>
    </source>
</evidence>
<evidence type="ECO:0000256" key="5">
    <source>
        <dbReference type="ARBA" id="ARBA00023136"/>
    </source>
</evidence>
<evidence type="ECO:0000256" key="1">
    <source>
        <dbReference type="ARBA" id="ARBA00004141"/>
    </source>
</evidence>
<dbReference type="FunFam" id="1.20.1250.20:FF:000013">
    <property type="entry name" value="MFS general substrate transporter"/>
    <property type="match status" value="1"/>
</dbReference>
<dbReference type="GO" id="GO:0022857">
    <property type="term" value="F:transmembrane transporter activity"/>
    <property type="evidence" value="ECO:0007669"/>
    <property type="project" value="InterPro"/>
</dbReference>
<protein>
    <recommendedName>
        <fullName evidence="9">Major facilitator superfamily (MFS) profile domain-containing protein</fullName>
    </recommendedName>
</protein>
<keyword evidence="3 6" id="KW-0812">Transmembrane</keyword>
<accession>A0AAD5YRB4</accession>
<feature type="transmembrane region" description="Helical" evidence="6">
    <location>
        <begin position="81"/>
        <end position="99"/>
    </location>
</feature>
<feature type="transmembrane region" description="Helical" evidence="6">
    <location>
        <begin position="345"/>
        <end position="363"/>
    </location>
</feature>
<evidence type="ECO:0000256" key="4">
    <source>
        <dbReference type="ARBA" id="ARBA00022989"/>
    </source>
</evidence>
<dbReference type="Proteomes" id="UP001213000">
    <property type="component" value="Unassembled WGS sequence"/>
</dbReference>
<comment type="subcellular location">
    <subcellularLocation>
        <location evidence="1">Membrane</location>
        <topology evidence="1">Multi-pass membrane protein</topology>
    </subcellularLocation>
</comment>
<feature type="transmembrane region" description="Helical" evidence="6">
    <location>
        <begin position="138"/>
        <end position="161"/>
    </location>
</feature>